<name>A0A7C4RI58_9BACT</name>
<dbReference type="InterPro" id="IPR029041">
    <property type="entry name" value="FAD-linked_oxidoreductase-like"/>
</dbReference>
<dbReference type="InterPro" id="IPR016160">
    <property type="entry name" value="Ald_DH_CS_CYS"/>
</dbReference>
<dbReference type="Gene3D" id="3.20.20.220">
    <property type="match status" value="1"/>
</dbReference>
<dbReference type="Gene3D" id="3.40.605.10">
    <property type="entry name" value="Aldehyde Dehydrogenase, Chain A, domain 1"/>
    <property type="match status" value="1"/>
</dbReference>
<feature type="domain" description="Proline dehydrogenase" evidence="10">
    <location>
        <begin position="133"/>
        <end position="433"/>
    </location>
</feature>
<dbReference type="GO" id="GO:0004657">
    <property type="term" value="F:proline dehydrogenase activity"/>
    <property type="evidence" value="ECO:0007669"/>
    <property type="project" value="InterPro"/>
</dbReference>
<evidence type="ECO:0000256" key="1">
    <source>
        <dbReference type="ARBA" id="ARBA00004786"/>
    </source>
</evidence>
<sequence length="1207" mass="135710">MTFKDDQTIIEEAVHLAESWQKRANALSTEQEKALQHRMAKLLAHPMDKVLLTRMMDQSFRPSRASRVADQLRFLIKTYGVPSFLNPFETFLMYLFRYVGVYVPALSVPQVIERIRQDSRYAIVPGEWELLAAHLEKRRQEKVRMNINHLGEAVLGEEEALHRLYTYIEDLKKPEIEYISVKISTIYSQISPLAFDHTVAVLCERLTRLFETAHQHRFVRQDGTSIPKFVNLDMEEYRDLDITRTAFVRTLEQPQLMDVSAGIVLQAYLPESYVLQQELTRWAMDRVKRGGAPIKIRIVKGANMEMEMVESALNNWSLAPFDNKLDVDANYKRMVDWGTQPEHIRAVSLGIASHNLFELAYAYVRAKENGVLSGISLEMLEGMAEPIRRTIQEMFPEVLIYAPVAEKDQFINAIAYLIRRLDENTAPENFLRHSFHLEPGSAPWQFLKDQFIRSVNRRDHLPLAPNRTQNRLTEAPSAVTSTFTTGAFINEPDTDWSLAPNRQWAEAIRSRWMKTPDDSPIVIPVVVSGNAVHADRNHVQCIDPSQPGQEGSRPVVVAVCALANPGDLEQAVSTAKADPDGWRRMSFKERHAVLSRVAVEVRKARGDLIGAAAANTGKVFSEADIEVSEAVDFLEFYPWSTRRFASMPHIAASPRGVGLVISPWNFPIAIPCGGITAALAAGNTVIFKPASAAVLPAWLLCNCFWQAGVPKSALQFAPCSGATAGSHLVSHPDIDFIILTGGTDTGMRILANRPDVLLAAETGGKNATIVTAMADRDQAIKNVIHSAFGHCGQKCSATSLLILEKEVYRDVDFRRRLLDAAASLSVGSVWRFENRMGPLVAPPQGALLRGLTQLEPGESWLLEPRNLENNPYLWSPGIKWGVRPGSFTHMTELFGPVLAVMEADHLDHAIDLVNQTGYGLTSGLESLDVREQEHWKKRIEAGNLYINRGTTGAVVLRQPFGGMKKSALGAGIKAGGPNYAAQFMRFSDRALPPVEPVRTENRWTDLVQRWRNKLLWNKWDHPEDIEKTIRAIESCLCQVEAEFGIEKDYFHLRGQDNIVRYRPAGNVWVRVHPEDSLFETLTRIAAARIARCTVVLSLPVGLDGKLEAFLTSSEGKRFLGNVPIRRHTDETLTQQLSEMNRLRYARENRVPEIVYRKAASVGFFISRAPVSMEGRIELLHYVQEQSVCNNYHRYGNIGERGIVRDSD</sequence>
<dbReference type="EMBL" id="DSUH01000143">
    <property type="protein sequence ID" value="HGU32449.1"/>
    <property type="molecule type" value="Genomic_DNA"/>
</dbReference>
<dbReference type="InterPro" id="IPR025703">
    <property type="entry name" value="Bifunct_PutA"/>
</dbReference>
<dbReference type="Pfam" id="PF01619">
    <property type="entry name" value="Pro_dh"/>
    <property type="match status" value="1"/>
</dbReference>
<dbReference type="InterPro" id="IPR050485">
    <property type="entry name" value="Proline_metab_enzyme"/>
</dbReference>
<dbReference type="PANTHER" id="PTHR42862">
    <property type="entry name" value="DELTA-1-PYRROLINE-5-CARBOXYLATE DEHYDROGENASE 1, ISOFORM A-RELATED"/>
    <property type="match status" value="1"/>
</dbReference>
<comment type="similarity">
    <text evidence="8">Belongs to the aldehyde dehydrogenase family.</text>
</comment>
<evidence type="ECO:0000256" key="7">
    <source>
        <dbReference type="PROSITE-ProRule" id="PRU10007"/>
    </source>
</evidence>
<protein>
    <recommendedName>
        <fullName evidence="2">L-glutamate gamma-semialdehyde dehydrogenase</fullName>
        <ecNumber evidence="2">1.2.1.88</ecNumber>
    </recommendedName>
</protein>
<dbReference type="PIRSF" id="PIRSF000197">
    <property type="entry name" value="Bifunct_PutA"/>
    <property type="match status" value="1"/>
</dbReference>
<dbReference type="AlphaFoldDB" id="A0A7C4RI58"/>
<dbReference type="InterPro" id="IPR016161">
    <property type="entry name" value="Ald_DH/histidinol_DH"/>
</dbReference>
<feature type="domain" description="Aldehyde dehydrogenase" evidence="9">
    <location>
        <begin position="556"/>
        <end position="985"/>
    </location>
</feature>
<dbReference type="InterPro" id="IPR029510">
    <property type="entry name" value="Ald_DH_CS_GLU"/>
</dbReference>
<reference evidence="11" key="1">
    <citation type="journal article" date="2020" name="mSystems">
        <title>Genome- and Community-Level Interaction Insights into Carbon Utilization and Element Cycling Functions of Hydrothermarchaeota in Hydrothermal Sediment.</title>
        <authorList>
            <person name="Zhou Z."/>
            <person name="Liu Y."/>
            <person name="Xu W."/>
            <person name="Pan J."/>
            <person name="Luo Z.H."/>
            <person name="Li M."/>
        </authorList>
    </citation>
    <scope>NUCLEOTIDE SEQUENCE [LARGE SCALE GENOMIC DNA]</scope>
    <source>
        <strain evidence="11">SpSt-477</strain>
    </source>
</reference>
<proteinExistence type="inferred from homology"/>
<dbReference type="UniPathway" id="UPA00261">
    <property type="reaction ID" value="UER00373"/>
</dbReference>
<dbReference type="GO" id="GO:0010133">
    <property type="term" value="P:L-proline catabolic process to L-glutamate"/>
    <property type="evidence" value="ECO:0007669"/>
    <property type="project" value="UniProtKB-UniPathway"/>
</dbReference>
<evidence type="ECO:0000259" key="10">
    <source>
        <dbReference type="Pfam" id="PF01619"/>
    </source>
</evidence>
<dbReference type="InterPro" id="IPR015590">
    <property type="entry name" value="Aldehyde_DH_dom"/>
</dbReference>
<dbReference type="GO" id="GO:0003700">
    <property type="term" value="F:DNA-binding transcription factor activity"/>
    <property type="evidence" value="ECO:0007669"/>
    <property type="project" value="InterPro"/>
</dbReference>
<evidence type="ECO:0000313" key="11">
    <source>
        <dbReference type="EMBL" id="HGU32449.1"/>
    </source>
</evidence>
<comment type="pathway">
    <text evidence="1">Amino-acid degradation; L-proline degradation into L-glutamate; L-glutamate from L-proline: step 2/2.</text>
</comment>
<feature type="active site" evidence="6 7">
    <location>
        <position position="761"/>
    </location>
</feature>
<dbReference type="InterPro" id="IPR016162">
    <property type="entry name" value="Ald_DH_N"/>
</dbReference>
<accession>A0A7C4RI58</accession>
<dbReference type="SUPFAM" id="SSF51730">
    <property type="entry name" value="FAD-linked oxidoreductase"/>
    <property type="match status" value="1"/>
</dbReference>
<evidence type="ECO:0000259" key="9">
    <source>
        <dbReference type="Pfam" id="PF00171"/>
    </source>
</evidence>
<dbReference type="PANTHER" id="PTHR42862:SF1">
    <property type="entry name" value="DELTA-1-PYRROLINE-5-CARBOXYLATE DEHYDROGENASE 2, ISOFORM A-RELATED"/>
    <property type="match status" value="1"/>
</dbReference>
<dbReference type="Gene3D" id="3.40.309.10">
    <property type="entry name" value="Aldehyde Dehydrogenase, Chain A, domain 2"/>
    <property type="match status" value="1"/>
</dbReference>
<dbReference type="CDD" id="cd07125">
    <property type="entry name" value="ALDH_PutA-P5CDH"/>
    <property type="match status" value="1"/>
</dbReference>
<evidence type="ECO:0000256" key="6">
    <source>
        <dbReference type="PIRSR" id="PIRSR000197-1"/>
    </source>
</evidence>
<dbReference type="PROSITE" id="PS00070">
    <property type="entry name" value="ALDEHYDE_DEHYDR_CYS"/>
    <property type="match status" value="1"/>
</dbReference>
<organism evidence="11">
    <name type="scientific">Desulfatirhabdium butyrativorans</name>
    <dbReference type="NCBI Taxonomy" id="340467"/>
    <lineage>
        <taxon>Bacteria</taxon>
        <taxon>Pseudomonadati</taxon>
        <taxon>Thermodesulfobacteriota</taxon>
        <taxon>Desulfobacteria</taxon>
        <taxon>Desulfobacterales</taxon>
        <taxon>Desulfatirhabdiaceae</taxon>
        <taxon>Desulfatirhabdium</taxon>
    </lineage>
</organism>
<evidence type="ECO:0000256" key="5">
    <source>
        <dbReference type="ARBA" id="ARBA00048142"/>
    </source>
</evidence>
<keyword evidence="3 8" id="KW-0560">Oxidoreductase</keyword>
<dbReference type="FunFam" id="3.40.309.10:FF:000005">
    <property type="entry name" value="1-pyrroline-5-carboxylate dehydrogenase 1"/>
    <property type="match status" value="1"/>
</dbReference>
<evidence type="ECO:0000256" key="4">
    <source>
        <dbReference type="ARBA" id="ARBA00023027"/>
    </source>
</evidence>
<evidence type="ECO:0000256" key="8">
    <source>
        <dbReference type="RuleBase" id="RU003345"/>
    </source>
</evidence>
<feature type="active site" evidence="6">
    <location>
        <position position="795"/>
    </location>
</feature>
<dbReference type="GO" id="GO:0009898">
    <property type="term" value="C:cytoplasmic side of plasma membrane"/>
    <property type="evidence" value="ECO:0007669"/>
    <property type="project" value="TreeGrafter"/>
</dbReference>
<dbReference type="EC" id="1.2.1.88" evidence="2"/>
<dbReference type="GO" id="GO:0003842">
    <property type="term" value="F:L-glutamate gamma-semialdehyde dehydrogenase activity"/>
    <property type="evidence" value="ECO:0007669"/>
    <property type="project" value="UniProtKB-EC"/>
</dbReference>
<keyword evidence="4" id="KW-0520">NAD</keyword>
<dbReference type="InterPro" id="IPR002872">
    <property type="entry name" value="Proline_DH_dom"/>
</dbReference>
<comment type="catalytic activity">
    <reaction evidence="5">
        <text>L-glutamate 5-semialdehyde + NAD(+) + H2O = L-glutamate + NADH + 2 H(+)</text>
        <dbReference type="Rhea" id="RHEA:30235"/>
        <dbReference type="ChEBI" id="CHEBI:15377"/>
        <dbReference type="ChEBI" id="CHEBI:15378"/>
        <dbReference type="ChEBI" id="CHEBI:29985"/>
        <dbReference type="ChEBI" id="CHEBI:57540"/>
        <dbReference type="ChEBI" id="CHEBI:57945"/>
        <dbReference type="ChEBI" id="CHEBI:58066"/>
        <dbReference type="EC" id="1.2.1.88"/>
    </reaction>
</comment>
<gene>
    <name evidence="11" type="ORF">ENS29_06295</name>
</gene>
<evidence type="ECO:0000256" key="2">
    <source>
        <dbReference type="ARBA" id="ARBA00012884"/>
    </source>
</evidence>
<dbReference type="Pfam" id="PF00171">
    <property type="entry name" value="Aldedh"/>
    <property type="match status" value="1"/>
</dbReference>
<comment type="caution">
    <text evidence="11">The sequence shown here is derived from an EMBL/GenBank/DDBJ whole genome shotgun (WGS) entry which is preliminary data.</text>
</comment>
<dbReference type="SUPFAM" id="SSF53720">
    <property type="entry name" value="ALDH-like"/>
    <property type="match status" value="1"/>
</dbReference>
<evidence type="ECO:0000256" key="3">
    <source>
        <dbReference type="ARBA" id="ARBA00023002"/>
    </source>
</evidence>
<dbReference type="PROSITE" id="PS00687">
    <property type="entry name" value="ALDEHYDE_DEHYDR_GLU"/>
    <property type="match status" value="1"/>
</dbReference>
<dbReference type="InterPro" id="IPR016163">
    <property type="entry name" value="Ald_DH_C"/>
</dbReference>